<reference evidence="2" key="1">
    <citation type="journal article" date="2023" name="Mol. Phylogenet. Evol.">
        <title>Genome-scale phylogeny and comparative genomics of the fungal order Sordariales.</title>
        <authorList>
            <person name="Hensen N."/>
            <person name="Bonometti L."/>
            <person name="Westerberg I."/>
            <person name="Brannstrom I.O."/>
            <person name="Guillou S."/>
            <person name="Cros-Aarteil S."/>
            <person name="Calhoun S."/>
            <person name="Haridas S."/>
            <person name="Kuo A."/>
            <person name="Mondo S."/>
            <person name="Pangilinan J."/>
            <person name="Riley R."/>
            <person name="LaButti K."/>
            <person name="Andreopoulos B."/>
            <person name="Lipzen A."/>
            <person name="Chen C."/>
            <person name="Yan M."/>
            <person name="Daum C."/>
            <person name="Ng V."/>
            <person name="Clum A."/>
            <person name="Steindorff A."/>
            <person name="Ohm R.A."/>
            <person name="Martin F."/>
            <person name="Silar P."/>
            <person name="Natvig D.O."/>
            <person name="Lalanne C."/>
            <person name="Gautier V."/>
            <person name="Ament-Velasquez S.L."/>
            <person name="Kruys A."/>
            <person name="Hutchinson M.I."/>
            <person name="Powell A.J."/>
            <person name="Barry K."/>
            <person name="Miller A.N."/>
            <person name="Grigoriev I.V."/>
            <person name="Debuchy R."/>
            <person name="Gladieux P."/>
            <person name="Hiltunen Thoren M."/>
            <person name="Johannesson H."/>
        </authorList>
    </citation>
    <scope>NUCLEOTIDE SEQUENCE</scope>
    <source>
        <strain evidence="2">CBS 626.80</strain>
    </source>
</reference>
<reference evidence="2" key="2">
    <citation type="submission" date="2023-06" db="EMBL/GenBank/DDBJ databases">
        <authorList>
            <consortium name="Lawrence Berkeley National Laboratory"/>
            <person name="Mondo S.J."/>
            <person name="Hensen N."/>
            <person name="Bonometti L."/>
            <person name="Westerberg I."/>
            <person name="Brannstrom I.O."/>
            <person name="Guillou S."/>
            <person name="Cros-Aarteil S."/>
            <person name="Calhoun S."/>
            <person name="Haridas S."/>
            <person name="Kuo A."/>
            <person name="Pangilinan J."/>
            <person name="Riley R."/>
            <person name="Labutti K."/>
            <person name="Andreopoulos B."/>
            <person name="Lipzen A."/>
            <person name="Chen C."/>
            <person name="Yanf M."/>
            <person name="Daum C."/>
            <person name="Ng V."/>
            <person name="Clum A."/>
            <person name="Steindorff A."/>
            <person name="Ohm R."/>
            <person name="Martin F."/>
            <person name="Silar P."/>
            <person name="Natvig D."/>
            <person name="Lalanne C."/>
            <person name="Gautier V."/>
            <person name="Ament-Velasquez S.L."/>
            <person name="Kruys A."/>
            <person name="Hutchinson M.I."/>
            <person name="Powell A.J."/>
            <person name="Barry K."/>
            <person name="Miller A.N."/>
            <person name="Grigoriev I.V."/>
            <person name="Debuchy R."/>
            <person name="Gladieux P."/>
            <person name="Thoren M.H."/>
            <person name="Johannesson H."/>
        </authorList>
    </citation>
    <scope>NUCLEOTIDE SEQUENCE</scope>
    <source>
        <strain evidence="2">CBS 626.80</strain>
    </source>
</reference>
<sequence>MNLDSYSRLIPSDQDEDVKAENKAGAMLVALLMLVGVLTLGAMTWHWNS</sequence>
<keyword evidence="1" id="KW-1133">Transmembrane helix</keyword>
<evidence type="ECO:0000313" key="2">
    <source>
        <dbReference type="EMBL" id="KAK3955798.1"/>
    </source>
</evidence>
<protein>
    <submittedName>
        <fullName evidence="2">Uncharacterized protein</fullName>
    </submittedName>
</protein>
<evidence type="ECO:0000256" key="1">
    <source>
        <dbReference type="SAM" id="Phobius"/>
    </source>
</evidence>
<keyword evidence="1" id="KW-0472">Membrane</keyword>
<comment type="caution">
    <text evidence="2">The sequence shown here is derived from an EMBL/GenBank/DDBJ whole genome shotgun (WGS) entry which is preliminary data.</text>
</comment>
<keyword evidence="3" id="KW-1185">Reference proteome</keyword>
<dbReference type="AlphaFoldDB" id="A0AAN6P315"/>
<name>A0AAN6P315_9PEZI</name>
<evidence type="ECO:0000313" key="3">
    <source>
        <dbReference type="Proteomes" id="UP001303222"/>
    </source>
</evidence>
<proteinExistence type="predicted"/>
<gene>
    <name evidence="2" type="ORF">QBC32DRAFT_310712</name>
</gene>
<accession>A0AAN6P315</accession>
<dbReference type="Proteomes" id="UP001303222">
    <property type="component" value="Unassembled WGS sequence"/>
</dbReference>
<feature type="transmembrane region" description="Helical" evidence="1">
    <location>
        <begin position="26"/>
        <end position="47"/>
    </location>
</feature>
<organism evidence="2 3">
    <name type="scientific">Pseudoneurospora amorphoporcata</name>
    <dbReference type="NCBI Taxonomy" id="241081"/>
    <lineage>
        <taxon>Eukaryota</taxon>
        <taxon>Fungi</taxon>
        <taxon>Dikarya</taxon>
        <taxon>Ascomycota</taxon>
        <taxon>Pezizomycotina</taxon>
        <taxon>Sordariomycetes</taxon>
        <taxon>Sordariomycetidae</taxon>
        <taxon>Sordariales</taxon>
        <taxon>Sordariaceae</taxon>
        <taxon>Pseudoneurospora</taxon>
    </lineage>
</organism>
<keyword evidence="1" id="KW-0812">Transmembrane</keyword>
<dbReference type="EMBL" id="MU859072">
    <property type="protein sequence ID" value="KAK3955798.1"/>
    <property type="molecule type" value="Genomic_DNA"/>
</dbReference>